<dbReference type="AlphaFoldDB" id="A0A239IQ67"/>
<name>A0A239IQ67_9NOCA</name>
<proteinExistence type="predicted"/>
<reference evidence="2" key="1">
    <citation type="submission" date="2017-06" db="EMBL/GenBank/DDBJ databases">
        <authorList>
            <person name="Varghese N."/>
            <person name="Submissions S."/>
        </authorList>
    </citation>
    <scope>NUCLEOTIDE SEQUENCE [LARGE SCALE GENOMIC DNA]</scope>
    <source>
        <strain evidence="2">JCM 23211</strain>
    </source>
</reference>
<evidence type="ECO:0000313" key="2">
    <source>
        <dbReference type="Proteomes" id="UP000198327"/>
    </source>
</evidence>
<keyword evidence="2" id="KW-1185">Reference proteome</keyword>
<sequence length="83" mass="8752">MRDVGDALRSIDVVGAYWSAQSALPGTDLPGLCSEASQCTGSAVHGMSQRMDAVAQSARGSAEDYRVTEDEFAARLRAMSGVR</sequence>
<dbReference type="STRING" id="398843.A3K89_10560"/>
<dbReference type="Proteomes" id="UP000198327">
    <property type="component" value="Unassembled WGS sequence"/>
</dbReference>
<evidence type="ECO:0008006" key="3">
    <source>
        <dbReference type="Google" id="ProtNLM"/>
    </source>
</evidence>
<organism evidence="1 2">
    <name type="scientific">Rhodococcoides kyotonense</name>
    <dbReference type="NCBI Taxonomy" id="398843"/>
    <lineage>
        <taxon>Bacteria</taxon>
        <taxon>Bacillati</taxon>
        <taxon>Actinomycetota</taxon>
        <taxon>Actinomycetes</taxon>
        <taxon>Mycobacteriales</taxon>
        <taxon>Nocardiaceae</taxon>
        <taxon>Rhodococcoides</taxon>
    </lineage>
</organism>
<gene>
    <name evidence="1" type="ORF">SAMN05421642_107159</name>
</gene>
<accession>A0A239IQ67</accession>
<evidence type="ECO:0000313" key="1">
    <source>
        <dbReference type="EMBL" id="SNS95532.1"/>
    </source>
</evidence>
<dbReference type="EMBL" id="FZOW01000007">
    <property type="protein sequence ID" value="SNS95532.1"/>
    <property type="molecule type" value="Genomic_DNA"/>
</dbReference>
<protein>
    <recommendedName>
        <fullName evidence="3">Excreted virulence factor EspC, type VII ESX diderm</fullName>
    </recommendedName>
</protein>